<feature type="transmembrane region" description="Helical" evidence="5">
    <location>
        <begin position="16"/>
        <end position="40"/>
    </location>
</feature>
<dbReference type="GO" id="GO:0016020">
    <property type="term" value="C:membrane"/>
    <property type="evidence" value="ECO:0007669"/>
    <property type="project" value="UniProtKB-SubCell"/>
</dbReference>
<gene>
    <name evidence="6" type="ORF">BB561_006770</name>
</gene>
<keyword evidence="3 5" id="KW-1133">Transmembrane helix</keyword>
<evidence type="ECO:0008006" key="8">
    <source>
        <dbReference type="Google" id="ProtNLM"/>
    </source>
</evidence>
<evidence type="ECO:0000256" key="4">
    <source>
        <dbReference type="ARBA" id="ARBA00023136"/>
    </source>
</evidence>
<keyword evidence="4 5" id="KW-0472">Membrane</keyword>
<evidence type="ECO:0000256" key="3">
    <source>
        <dbReference type="ARBA" id="ARBA00022989"/>
    </source>
</evidence>
<dbReference type="GO" id="GO:0005794">
    <property type="term" value="C:Golgi apparatus"/>
    <property type="evidence" value="ECO:0007669"/>
    <property type="project" value="TreeGrafter"/>
</dbReference>
<evidence type="ECO:0000256" key="2">
    <source>
        <dbReference type="ARBA" id="ARBA00022692"/>
    </source>
</evidence>
<dbReference type="GO" id="GO:0006890">
    <property type="term" value="P:retrograde vesicle-mediated transport, Golgi to endoplasmic reticulum"/>
    <property type="evidence" value="ECO:0007669"/>
    <property type="project" value="InterPro"/>
</dbReference>
<dbReference type="Pfam" id="PF08551">
    <property type="entry name" value="DUF1751"/>
    <property type="match status" value="1"/>
</dbReference>
<feature type="transmembrane region" description="Helical" evidence="5">
    <location>
        <begin position="86"/>
        <end position="104"/>
    </location>
</feature>
<comment type="caution">
    <text evidence="6">The sequence shown here is derived from an EMBL/GenBank/DDBJ whole genome shotgun (WGS) entry which is preliminary data.</text>
</comment>
<accession>A0A2T9Y1L6</accession>
<organism evidence="6 7">
    <name type="scientific">Smittium simulii</name>
    <dbReference type="NCBI Taxonomy" id="133385"/>
    <lineage>
        <taxon>Eukaryota</taxon>
        <taxon>Fungi</taxon>
        <taxon>Fungi incertae sedis</taxon>
        <taxon>Zoopagomycota</taxon>
        <taxon>Kickxellomycotina</taxon>
        <taxon>Harpellomycetes</taxon>
        <taxon>Harpellales</taxon>
        <taxon>Legeriomycetaceae</taxon>
        <taxon>Smittium</taxon>
    </lineage>
</organism>
<dbReference type="OrthoDB" id="73612at2759"/>
<dbReference type="AlphaFoldDB" id="A0A2T9Y1L6"/>
<evidence type="ECO:0000256" key="1">
    <source>
        <dbReference type="ARBA" id="ARBA00004141"/>
    </source>
</evidence>
<dbReference type="PANTHER" id="PTHR13377">
    <property type="entry name" value="PLACENTAL PROTEIN 6"/>
    <property type="match status" value="1"/>
</dbReference>
<feature type="transmembrane region" description="Helical" evidence="5">
    <location>
        <begin position="110"/>
        <end position="127"/>
    </location>
</feature>
<sequence length="233" mass="26326">MSTSFLERNWGVSETIAFLTISSVIPVIATATTYALLSLIFTDTTFLTQVKISGLASIIAGFTVAFKQITPEYQVRLFGGMFGFRINSLPVVFSMVASPFLMIFGKTSSSVLLTFGIFVSWIYLRFYKRNGDIRGDLSEAFSFSSFFPESLQPIVKYISNIVYRFSIKFKIIPVPSDYITLDSMELGFNLDNQDLDNNEEDDFETNVESERRKNLAIKDLEIHMSNMSKDSSD</sequence>
<dbReference type="SMART" id="SM01160">
    <property type="entry name" value="DUF1751"/>
    <property type="match status" value="1"/>
</dbReference>
<proteinExistence type="predicted"/>
<keyword evidence="2 5" id="KW-0812">Transmembrane</keyword>
<name>A0A2T9Y1L6_9FUNG</name>
<evidence type="ECO:0000313" key="6">
    <source>
        <dbReference type="EMBL" id="PVU86246.1"/>
    </source>
</evidence>
<comment type="subcellular location">
    <subcellularLocation>
        <location evidence="1">Membrane</location>
        <topology evidence="1">Multi-pass membrane protein</topology>
    </subcellularLocation>
</comment>
<dbReference type="InterPro" id="IPR013861">
    <property type="entry name" value="TMEM115/Pdh1/Rbl19"/>
</dbReference>
<keyword evidence="7" id="KW-1185">Reference proteome</keyword>
<dbReference type="PANTHER" id="PTHR13377:SF3">
    <property type="entry name" value="TRANSMEMBRANE PROTEIN 115"/>
    <property type="match status" value="1"/>
</dbReference>
<dbReference type="STRING" id="133385.A0A2T9Y1L6"/>
<dbReference type="EMBL" id="MBFR01000703">
    <property type="protein sequence ID" value="PVU86246.1"/>
    <property type="molecule type" value="Genomic_DNA"/>
</dbReference>
<evidence type="ECO:0000313" key="7">
    <source>
        <dbReference type="Proteomes" id="UP000245383"/>
    </source>
</evidence>
<feature type="transmembrane region" description="Helical" evidence="5">
    <location>
        <begin position="46"/>
        <end position="66"/>
    </location>
</feature>
<dbReference type="Proteomes" id="UP000245383">
    <property type="component" value="Unassembled WGS sequence"/>
</dbReference>
<evidence type="ECO:0000256" key="5">
    <source>
        <dbReference type="SAM" id="Phobius"/>
    </source>
</evidence>
<protein>
    <recommendedName>
        <fullName evidence="8">Transmembrane protein 115</fullName>
    </recommendedName>
</protein>
<reference evidence="6 7" key="1">
    <citation type="journal article" date="2018" name="MBio">
        <title>Comparative Genomics Reveals the Core Gene Toolbox for the Fungus-Insect Symbiosis.</title>
        <authorList>
            <person name="Wang Y."/>
            <person name="Stata M."/>
            <person name="Wang W."/>
            <person name="Stajich J.E."/>
            <person name="White M.M."/>
            <person name="Moncalvo J.M."/>
        </authorList>
    </citation>
    <scope>NUCLEOTIDE SEQUENCE [LARGE SCALE GENOMIC DNA]</scope>
    <source>
        <strain evidence="6 7">SWE-8-4</strain>
    </source>
</reference>